<evidence type="ECO:0000256" key="1">
    <source>
        <dbReference type="SAM" id="MobiDB-lite"/>
    </source>
</evidence>
<evidence type="ECO:0000313" key="2">
    <source>
        <dbReference type="EMBL" id="CRZ12192.1"/>
    </source>
</evidence>
<sequence length="228" mass="25613">MDSGFSSWRKFQGFDVVDEQCMTHLSNTVSHLTSQPEPSQLLSMIMVLSAMLSEPPASYVGVESNRQEHGMMLDILVFILDRAQRFIKSSPPAIFRRPQFQRLLKCFIFVYRNYVRQLKVEMNAWIDCVLLDLLEHKSTSCMQKLIDIFVNYDGAREPTPIFQRMIGLLSTISTEDLGTKSEVAVGPSNITAERAHLRRAATAMLVGLHPPASPSSHTSQLSPLSIPS</sequence>
<dbReference type="EMBL" id="HACM01011750">
    <property type="protein sequence ID" value="CRZ12192.1"/>
    <property type="molecule type" value="Transcribed_RNA"/>
</dbReference>
<feature type="region of interest" description="Disordered" evidence="1">
    <location>
        <begin position="209"/>
        <end position="228"/>
    </location>
</feature>
<dbReference type="AlphaFoldDB" id="A0A0H5RF67"/>
<proteinExistence type="predicted"/>
<name>A0A0H5RF67_9EUKA</name>
<feature type="non-terminal residue" evidence="2">
    <location>
        <position position="228"/>
    </location>
</feature>
<protein>
    <submittedName>
        <fullName evidence="2">Uncharacterized protein</fullName>
    </submittedName>
</protein>
<feature type="compositionally biased region" description="Polar residues" evidence="1">
    <location>
        <begin position="214"/>
        <end position="228"/>
    </location>
</feature>
<accession>A0A0H5RF67</accession>
<reference evidence="2" key="1">
    <citation type="submission" date="2015-04" db="EMBL/GenBank/DDBJ databases">
        <title>The genome sequence of the plant pathogenic Rhizarian Plasmodiophora brassicae reveals insights in its biotrophic life cycle and the origin of chitin synthesis.</title>
        <authorList>
            <person name="Schwelm A."/>
            <person name="Fogelqvist J."/>
            <person name="Knaust A."/>
            <person name="Julke S."/>
            <person name="Lilja T."/>
            <person name="Dhandapani V."/>
            <person name="Bonilla-Rosso G."/>
            <person name="Karlsson M."/>
            <person name="Shevchenko A."/>
            <person name="Choi S.R."/>
            <person name="Kim H.G."/>
            <person name="Park J.Y."/>
            <person name="Lim Y.P."/>
            <person name="Ludwig-Muller J."/>
            <person name="Dixelius C."/>
        </authorList>
    </citation>
    <scope>NUCLEOTIDE SEQUENCE</scope>
    <source>
        <tissue evidence="2">Potato root galls</tissue>
    </source>
</reference>
<organism evidence="2">
    <name type="scientific">Spongospora subterranea</name>
    <dbReference type="NCBI Taxonomy" id="70186"/>
    <lineage>
        <taxon>Eukaryota</taxon>
        <taxon>Sar</taxon>
        <taxon>Rhizaria</taxon>
        <taxon>Endomyxa</taxon>
        <taxon>Phytomyxea</taxon>
        <taxon>Plasmodiophorida</taxon>
        <taxon>Plasmodiophoridae</taxon>
        <taxon>Spongospora</taxon>
    </lineage>
</organism>